<dbReference type="PROSITE" id="PS50112">
    <property type="entry name" value="PAS"/>
    <property type="match status" value="1"/>
</dbReference>
<evidence type="ECO:0000259" key="8">
    <source>
        <dbReference type="PROSITE" id="PS50109"/>
    </source>
</evidence>
<feature type="modified residue" description="4-aspartylphosphate" evidence="7">
    <location>
        <position position="180"/>
    </location>
</feature>
<dbReference type="STRING" id="87626.PTD2_07814"/>
<dbReference type="EC" id="2.7.13.3" evidence="2"/>
<dbReference type="NCBIfam" id="TIGR00229">
    <property type="entry name" value="sensory_box"/>
    <property type="match status" value="1"/>
</dbReference>
<evidence type="ECO:0000256" key="4">
    <source>
        <dbReference type="ARBA" id="ARBA00022679"/>
    </source>
</evidence>
<evidence type="ECO:0000313" key="12">
    <source>
        <dbReference type="Proteomes" id="UP000006201"/>
    </source>
</evidence>
<dbReference type="Pfam" id="PF00512">
    <property type="entry name" value="HisKA"/>
    <property type="match status" value="1"/>
</dbReference>
<dbReference type="InterPro" id="IPR050736">
    <property type="entry name" value="Sensor_HK_Regulatory"/>
</dbReference>
<reference evidence="11 12" key="1">
    <citation type="submission" date="2006-02" db="EMBL/GenBank/DDBJ databases">
        <authorList>
            <person name="Moran M.A."/>
            <person name="Kjelleberg S."/>
            <person name="Egan S."/>
            <person name="Saunders N."/>
            <person name="Thomas T."/>
            <person name="Ferriera S."/>
            <person name="Johnson J."/>
            <person name="Kravitz S."/>
            <person name="Halpern A."/>
            <person name="Remington K."/>
            <person name="Beeson K."/>
            <person name="Tran B."/>
            <person name="Rogers Y.-H."/>
            <person name="Friedman R."/>
            <person name="Venter J.C."/>
        </authorList>
    </citation>
    <scope>NUCLEOTIDE SEQUENCE [LARGE SCALE GENOMIC DNA]</scope>
    <source>
        <strain evidence="11 12">D2</strain>
    </source>
</reference>
<dbReference type="InterPro" id="IPR005467">
    <property type="entry name" value="His_kinase_dom"/>
</dbReference>
<comment type="catalytic activity">
    <reaction evidence="1">
        <text>ATP + protein L-histidine = ADP + protein N-phospho-L-histidine.</text>
        <dbReference type="EC" id="2.7.13.3"/>
    </reaction>
</comment>
<dbReference type="InterPro" id="IPR013767">
    <property type="entry name" value="PAS_fold"/>
</dbReference>
<dbReference type="CDD" id="cd00156">
    <property type="entry name" value="REC"/>
    <property type="match status" value="1"/>
</dbReference>
<dbReference type="InterPro" id="IPR036097">
    <property type="entry name" value="HisK_dim/P_sf"/>
</dbReference>
<evidence type="ECO:0000256" key="1">
    <source>
        <dbReference type="ARBA" id="ARBA00000085"/>
    </source>
</evidence>
<dbReference type="AlphaFoldDB" id="A4C8L8"/>
<protein>
    <recommendedName>
        <fullName evidence="2">histidine kinase</fullName>
        <ecNumber evidence="2">2.7.13.3</ecNumber>
    </recommendedName>
</protein>
<dbReference type="CDD" id="cd00130">
    <property type="entry name" value="PAS"/>
    <property type="match status" value="1"/>
</dbReference>
<dbReference type="PROSITE" id="PS50109">
    <property type="entry name" value="HIS_KIN"/>
    <property type="match status" value="1"/>
</dbReference>
<keyword evidence="6" id="KW-0902">Two-component regulatory system</keyword>
<dbReference type="CDD" id="cd00082">
    <property type="entry name" value="HisKA"/>
    <property type="match status" value="1"/>
</dbReference>
<dbReference type="PANTHER" id="PTHR43711">
    <property type="entry name" value="TWO-COMPONENT HISTIDINE KINASE"/>
    <property type="match status" value="1"/>
</dbReference>
<dbReference type="Proteomes" id="UP000006201">
    <property type="component" value="Unassembled WGS sequence"/>
</dbReference>
<dbReference type="Pfam" id="PF00072">
    <property type="entry name" value="Response_reg"/>
    <property type="match status" value="1"/>
</dbReference>
<dbReference type="SUPFAM" id="SSF52172">
    <property type="entry name" value="CheY-like"/>
    <property type="match status" value="1"/>
</dbReference>
<dbReference type="InterPro" id="IPR036890">
    <property type="entry name" value="HATPase_C_sf"/>
</dbReference>
<evidence type="ECO:0000259" key="9">
    <source>
        <dbReference type="PROSITE" id="PS50110"/>
    </source>
</evidence>
<feature type="domain" description="PAS" evidence="10">
    <location>
        <begin position="271"/>
        <end position="341"/>
    </location>
</feature>
<dbReference type="SMART" id="SM00388">
    <property type="entry name" value="HisKA"/>
    <property type="match status" value="1"/>
</dbReference>
<sequence length="649" mass="72603">MLKRILIVDNSSVLAMRVKALLELIGCEVTLCHFNDIDDSIQLKSYEMVALAYGIPIPLVLTFKSSFKNIPLLLIAPKSQGGNVLESFSEMFRLLPEAQVIYPFYDNKELISILEGLLMMNEAEVKILLPRVLLVDSEIDELLELETALKGAHIKVVTATNLPQAVEQSIIHKIDILVSDYNLANCSGIDIYRKVKQINPNCRCLLITSQPHQSALIEAIRIGVDDVLEKPLDQSLLLQALHRMWQTELLKRNNDELVERLQDTVDALIEKDSLLRVIYKNTPDGIVLFAQSGLILEANDSCAFLFAVERDKLIGRSIYDLIDRTSADEIRDAIAIAMQNKQFHCEITVKNSQGFMVPLAGSFSEIDFHGECAFAAILKNVSHLKQKEELLREAKILLEQQVQTRTAELQLAKEQAEKANHSKSEFLANMSHELRTPMHSILSFSRFGLEKLESDPIPTDKLEKYLSRIEISGQRLLSLLNNLLDLSKLDAGQFPFNPLQQDLMSIIKTGIEDISGSALQKNIEIALESEQPECLIECDAAHINQVVRNLVGNAIKFSEPETMIRILVSTSIEQVQVEIRDQGLGIPEHELEHIFDKFAQSSVTNKGAGGTGLGLAICREFISLHHGNIWAQNNVQGGASIFFVLPFNV</sequence>
<name>A4C8L8_9GAMM</name>
<gene>
    <name evidence="11" type="ORF">PTD2_07814</name>
</gene>
<dbReference type="Gene3D" id="3.30.450.20">
    <property type="entry name" value="PAS domain"/>
    <property type="match status" value="1"/>
</dbReference>
<dbReference type="Pfam" id="PF02518">
    <property type="entry name" value="HATPase_c"/>
    <property type="match status" value="1"/>
</dbReference>
<dbReference type="eggNOG" id="COG2205">
    <property type="taxonomic scope" value="Bacteria"/>
</dbReference>
<keyword evidence="4" id="KW-0808">Transferase</keyword>
<dbReference type="OrthoDB" id="9770795at2"/>
<evidence type="ECO:0000313" key="11">
    <source>
        <dbReference type="EMBL" id="EAR28933.1"/>
    </source>
</evidence>
<dbReference type="EMBL" id="AAOH01000003">
    <property type="protein sequence ID" value="EAR28933.1"/>
    <property type="molecule type" value="Genomic_DNA"/>
</dbReference>
<dbReference type="FunFam" id="3.30.565.10:FF:000006">
    <property type="entry name" value="Sensor histidine kinase WalK"/>
    <property type="match status" value="1"/>
</dbReference>
<dbReference type="HOGENOM" id="CLU_421428_0_0_6"/>
<keyword evidence="12" id="KW-1185">Reference proteome</keyword>
<dbReference type="SUPFAM" id="SSF47384">
    <property type="entry name" value="Homodimeric domain of signal transducing histidine kinase"/>
    <property type="match status" value="1"/>
</dbReference>
<comment type="caution">
    <text evidence="11">The sequence shown here is derived from an EMBL/GenBank/DDBJ whole genome shotgun (WGS) entry which is preliminary data.</text>
</comment>
<feature type="domain" description="Histidine kinase" evidence="8">
    <location>
        <begin position="429"/>
        <end position="649"/>
    </location>
</feature>
<dbReference type="InterPro" id="IPR035965">
    <property type="entry name" value="PAS-like_dom_sf"/>
</dbReference>
<dbReference type="GO" id="GO:0000155">
    <property type="term" value="F:phosphorelay sensor kinase activity"/>
    <property type="evidence" value="ECO:0007669"/>
    <property type="project" value="InterPro"/>
</dbReference>
<dbReference type="InterPro" id="IPR003661">
    <property type="entry name" value="HisK_dim/P_dom"/>
</dbReference>
<dbReference type="GO" id="GO:0005886">
    <property type="term" value="C:plasma membrane"/>
    <property type="evidence" value="ECO:0007669"/>
    <property type="project" value="UniProtKB-ARBA"/>
</dbReference>
<dbReference type="SUPFAM" id="SSF55874">
    <property type="entry name" value="ATPase domain of HSP90 chaperone/DNA topoisomerase II/histidine kinase"/>
    <property type="match status" value="1"/>
</dbReference>
<dbReference type="SUPFAM" id="SSF55785">
    <property type="entry name" value="PYP-like sensor domain (PAS domain)"/>
    <property type="match status" value="1"/>
</dbReference>
<dbReference type="PANTHER" id="PTHR43711:SF31">
    <property type="entry name" value="HISTIDINE KINASE"/>
    <property type="match status" value="1"/>
</dbReference>
<dbReference type="Gene3D" id="3.30.565.10">
    <property type="entry name" value="Histidine kinase-like ATPase, C-terminal domain"/>
    <property type="match status" value="1"/>
</dbReference>
<dbReference type="Gene3D" id="3.40.50.2300">
    <property type="match status" value="1"/>
</dbReference>
<organism evidence="11 12">
    <name type="scientific">Pseudoalteromonas tunicata D2</name>
    <dbReference type="NCBI Taxonomy" id="87626"/>
    <lineage>
        <taxon>Bacteria</taxon>
        <taxon>Pseudomonadati</taxon>
        <taxon>Pseudomonadota</taxon>
        <taxon>Gammaproteobacteria</taxon>
        <taxon>Alteromonadales</taxon>
        <taxon>Pseudoalteromonadaceae</taxon>
        <taxon>Pseudoalteromonas</taxon>
    </lineage>
</organism>
<evidence type="ECO:0000256" key="7">
    <source>
        <dbReference type="PROSITE-ProRule" id="PRU00169"/>
    </source>
</evidence>
<evidence type="ECO:0000259" key="10">
    <source>
        <dbReference type="PROSITE" id="PS50112"/>
    </source>
</evidence>
<evidence type="ECO:0000256" key="2">
    <source>
        <dbReference type="ARBA" id="ARBA00012438"/>
    </source>
</evidence>
<dbReference type="SMART" id="SM00091">
    <property type="entry name" value="PAS"/>
    <property type="match status" value="1"/>
</dbReference>
<dbReference type="InterPro" id="IPR011006">
    <property type="entry name" value="CheY-like_superfamily"/>
</dbReference>
<dbReference type="PROSITE" id="PS50110">
    <property type="entry name" value="RESPONSE_REGULATORY"/>
    <property type="match status" value="1"/>
</dbReference>
<evidence type="ECO:0000256" key="5">
    <source>
        <dbReference type="ARBA" id="ARBA00022777"/>
    </source>
</evidence>
<dbReference type="SMART" id="SM00448">
    <property type="entry name" value="REC"/>
    <property type="match status" value="1"/>
</dbReference>
<keyword evidence="5 11" id="KW-0418">Kinase</keyword>
<dbReference type="PRINTS" id="PR00344">
    <property type="entry name" value="BCTRLSENSOR"/>
</dbReference>
<evidence type="ECO:0000256" key="3">
    <source>
        <dbReference type="ARBA" id="ARBA00022553"/>
    </source>
</evidence>
<dbReference type="InterPro" id="IPR004358">
    <property type="entry name" value="Sig_transdc_His_kin-like_C"/>
</dbReference>
<dbReference type="InterPro" id="IPR000014">
    <property type="entry name" value="PAS"/>
</dbReference>
<dbReference type="GO" id="GO:0006355">
    <property type="term" value="P:regulation of DNA-templated transcription"/>
    <property type="evidence" value="ECO:0007669"/>
    <property type="project" value="InterPro"/>
</dbReference>
<dbReference type="InterPro" id="IPR001789">
    <property type="entry name" value="Sig_transdc_resp-reg_receiver"/>
</dbReference>
<dbReference type="SMART" id="SM00387">
    <property type="entry name" value="HATPase_c"/>
    <property type="match status" value="1"/>
</dbReference>
<dbReference type="Gene3D" id="1.10.287.130">
    <property type="match status" value="1"/>
</dbReference>
<keyword evidence="3 7" id="KW-0597">Phosphoprotein</keyword>
<feature type="domain" description="Response regulatory" evidence="9">
    <location>
        <begin position="131"/>
        <end position="245"/>
    </location>
</feature>
<dbReference type="InterPro" id="IPR003594">
    <property type="entry name" value="HATPase_dom"/>
</dbReference>
<dbReference type="RefSeq" id="WP_009838195.1">
    <property type="nucleotide sequence ID" value="NZ_AAOH01000003.1"/>
</dbReference>
<evidence type="ECO:0000256" key="6">
    <source>
        <dbReference type="ARBA" id="ARBA00023012"/>
    </source>
</evidence>
<dbReference type="CDD" id="cd00075">
    <property type="entry name" value="HATPase"/>
    <property type="match status" value="1"/>
</dbReference>
<proteinExistence type="predicted"/>
<accession>A4C8L8</accession>
<dbReference type="Pfam" id="PF00989">
    <property type="entry name" value="PAS"/>
    <property type="match status" value="1"/>
</dbReference>